<dbReference type="Gene3D" id="3.90.550.10">
    <property type="entry name" value="Spore Coat Polysaccharide Biosynthesis Protein SpsA, Chain A"/>
    <property type="match status" value="1"/>
</dbReference>
<accession>A0A641ALB8</accession>
<evidence type="ECO:0000313" key="4">
    <source>
        <dbReference type="Proteomes" id="UP001515100"/>
    </source>
</evidence>
<evidence type="ECO:0000256" key="1">
    <source>
        <dbReference type="ARBA" id="ARBA00022679"/>
    </source>
</evidence>
<dbReference type="PANTHER" id="PTHR19136:SF81">
    <property type="entry name" value="MOLYBDENUM COFACTOR GUANYLYLTRANSFERASE"/>
    <property type="match status" value="1"/>
</dbReference>
<evidence type="ECO:0000313" key="3">
    <source>
        <dbReference type="EMBL" id="KAA1376480.1"/>
    </source>
</evidence>
<proteinExistence type="predicted"/>
<comment type="caution">
    <text evidence="3">The sequence shown here is derived from an EMBL/GenBank/DDBJ whole genome shotgun (WGS) entry which is preliminary data.</text>
</comment>
<dbReference type="InterPro" id="IPR025877">
    <property type="entry name" value="MobA-like_NTP_Trfase"/>
</dbReference>
<protein>
    <submittedName>
        <fullName evidence="3">NTP transferase domain-containing protein</fullName>
    </submittedName>
</protein>
<reference evidence="3" key="1">
    <citation type="submission" date="2019-09" db="EMBL/GenBank/DDBJ databases">
        <authorList>
            <person name="Li J."/>
        </authorList>
    </citation>
    <scope>NUCLEOTIDE SEQUENCE [LARGE SCALE GENOMIC DNA]</scope>
    <source>
        <strain evidence="3">NRBC 14897</strain>
    </source>
</reference>
<dbReference type="Proteomes" id="UP001515100">
    <property type="component" value="Unassembled WGS sequence"/>
</dbReference>
<name>A0A641ALB8_9ACTN</name>
<organism evidence="3 4">
    <name type="scientific">Aeromicrobium fastidiosum</name>
    <dbReference type="NCBI Taxonomy" id="52699"/>
    <lineage>
        <taxon>Bacteria</taxon>
        <taxon>Bacillati</taxon>
        <taxon>Actinomycetota</taxon>
        <taxon>Actinomycetes</taxon>
        <taxon>Propionibacteriales</taxon>
        <taxon>Nocardioidaceae</taxon>
        <taxon>Aeromicrobium</taxon>
    </lineage>
</organism>
<dbReference type="PANTHER" id="PTHR19136">
    <property type="entry name" value="MOLYBDENUM COFACTOR GUANYLYLTRANSFERASE"/>
    <property type="match status" value="1"/>
</dbReference>
<dbReference type="EMBL" id="SDPP02000003">
    <property type="protein sequence ID" value="KAA1376480.1"/>
    <property type="molecule type" value="Genomic_DNA"/>
</dbReference>
<dbReference type="Pfam" id="PF12804">
    <property type="entry name" value="NTP_transf_3"/>
    <property type="match status" value="1"/>
</dbReference>
<keyword evidence="1 3" id="KW-0808">Transferase</keyword>
<dbReference type="SUPFAM" id="SSF53448">
    <property type="entry name" value="Nucleotide-diphospho-sugar transferases"/>
    <property type="match status" value="1"/>
</dbReference>
<evidence type="ECO:0000259" key="2">
    <source>
        <dbReference type="Pfam" id="PF12804"/>
    </source>
</evidence>
<gene>
    <name evidence="3" type="ORF">ESP62_013735</name>
</gene>
<sequence>MVEPLAYDAIVLAGGRSTRMGDVDKLQVVVDGATLLTHALAAVADARRVVVVAPEGTAGLPAGVLRVQEDPPFSGPAAAMGTGLRALGDAAAEHVVVVAADVPRVGDAVDALLAGLAAHPDHDGVVARTPDGRRQPLLAGHRTRSLVAALAAHEPLADLSATRVTSGLDLVELDLDAEVVSDVDTPADLDRLTRESPHG</sequence>
<dbReference type="InterPro" id="IPR029044">
    <property type="entry name" value="Nucleotide-diphossugar_trans"/>
</dbReference>
<dbReference type="GO" id="GO:0016779">
    <property type="term" value="F:nucleotidyltransferase activity"/>
    <property type="evidence" value="ECO:0007669"/>
    <property type="project" value="TreeGrafter"/>
</dbReference>
<dbReference type="AlphaFoldDB" id="A0A641ALB8"/>
<dbReference type="RefSeq" id="WP_129184581.1">
    <property type="nucleotide sequence ID" value="NZ_JAGIOG010000001.1"/>
</dbReference>
<dbReference type="OrthoDB" id="4408226at2"/>
<feature type="domain" description="MobA-like NTP transferase" evidence="2">
    <location>
        <begin position="9"/>
        <end position="159"/>
    </location>
</feature>
<keyword evidence="4" id="KW-1185">Reference proteome</keyword>